<evidence type="ECO:0000256" key="1">
    <source>
        <dbReference type="ARBA" id="ARBA00022737"/>
    </source>
</evidence>
<keyword evidence="1" id="KW-0677">Repeat</keyword>
<dbReference type="AlphaFoldDB" id="A0A0D2UK43"/>
<dbReference type="PROSITE" id="PS50297">
    <property type="entry name" value="ANK_REP_REGION"/>
    <property type="match status" value="2"/>
</dbReference>
<evidence type="ECO:0000313" key="6">
    <source>
        <dbReference type="Proteomes" id="UP000008743"/>
    </source>
</evidence>
<evidence type="ECO:0000256" key="3">
    <source>
        <dbReference type="PROSITE-ProRule" id="PRU00023"/>
    </source>
</evidence>
<sequence>MSGSADDSDAPSAIERLQFAAKSNNEQVYNEVIAEAGASLDFNAQDGIGNTALHYAAQCGSLDIAQLLVDHAGIKLDVQNRQWQTPLFVAASHGEAEIVQLLIEAGANPSLADKQRSSPASVAKSKEIKDMINSAVVARSLAADDLDQGDSEEEDEEGEEEDE</sequence>
<dbReference type="SMART" id="SM00248">
    <property type="entry name" value="ANK"/>
    <property type="match status" value="2"/>
</dbReference>
<dbReference type="eggNOG" id="KOG4412">
    <property type="taxonomic scope" value="Eukaryota"/>
</dbReference>
<evidence type="ECO:0000256" key="4">
    <source>
        <dbReference type="SAM" id="MobiDB-lite"/>
    </source>
</evidence>
<dbReference type="FunCoup" id="A0A0D2UK43">
    <property type="interactions" value="29"/>
</dbReference>
<dbReference type="InterPro" id="IPR036770">
    <property type="entry name" value="Ankyrin_rpt-contain_sf"/>
</dbReference>
<keyword evidence="6" id="KW-1185">Reference proteome</keyword>
<dbReference type="STRING" id="595528.A0A0D2UK43"/>
<dbReference type="EMBL" id="KE346369">
    <property type="protein sequence ID" value="KJE95481.1"/>
    <property type="molecule type" value="Genomic_DNA"/>
</dbReference>
<feature type="compositionally biased region" description="Acidic residues" evidence="4">
    <location>
        <begin position="144"/>
        <end position="163"/>
    </location>
</feature>
<feature type="repeat" description="ANK" evidence="3">
    <location>
        <begin position="82"/>
        <end position="114"/>
    </location>
</feature>
<dbReference type="InParanoid" id="A0A0D2UK43"/>
<dbReference type="PRINTS" id="PR01415">
    <property type="entry name" value="ANKYRIN"/>
</dbReference>
<dbReference type="RefSeq" id="XP_004345520.1">
    <property type="nucleotide sequence ID" value="XM_004345470.2"/>
</dbReference>
<accession>A0A0D2UK43</accession>
<dbReference type="PANTHER" id="PTHR24173">
    <property type="entry name" value="ANKYRIN REPEAT CONTAINING"/>
    <property type="match status" value="1"/>
</dbReference>
<evidence type="ECO:0000256" key="2">
    <source>
        <dbReference type="ARBA" id="ARBA00023043"/>
    </source>
</evidence>
<reference evidence="6" key="1">
    <citation type="submission" date="2011-02" db="EMBL/GenBank/DDBJ databases">
        <title>The Genome Sequence of Capsaspora owczarzaki ATCC 30864.</title>
        <authorList>
            <person name="Russ C."/>
            <person name="Cuomo C."/>
            <person name="Burger G."/>
            <person name="Gray M.W."/>
            <person name="Holland P.W.H."/>
            <person name="King N."/>
            <person name="Lang F.B.F."/>
            <person name="Roger A.J."/>
            <person name="Ruiz-Trillo I."/>
            <person name="Young S.K."/>
            <person name="Zeng Q."/>
            <person name="Gargeya S."/>
            <person name="Alvarado L."/>
            <person name="Berlin A."/>
            <person name="Chapman S.B."/>
            <person name="Chen Z."/>
            <person name="Freedman E."/>
            <person name="Gellesch M."/>
            <person name="Goldberg J."/>
            <person name="Griggs A."/>
            <person name="Gujja S."/>
            <person name="Heilman E."/>
            <person name="Heiman D."/>
            <person name="Howarth C."/>
            <person name="Mehta T."/>
            <person name="Neiman D."/>
            <person name="Pearson M."/>
            <person name="Roberts A."/>
            <person name="Saif S."/>
            <person name="Shea T."/>
            <person name="Shenoy N."/>
            <person name="Sisk P."/>
            <person name="Stolte C."/>
            <person name="Sykes S."/>
            <person name="White J."/>
            <person name="Yandava C."/>
            <person name="Haas B."/>
            <person name="Nusbaum C."/>
            <person name="Birren B."/>
        </authorList>
    </citation>
    <scope>NUCLEOTIDE SEQUENCE</scope>
    <source>
        <strain evidence="6">ATCC 30864</strain>
    </source>
</reference>
<organism evidence="5 6">
    <name type="scientific">Capsaspora owczarzaki (strain ATCC 30864)</name>
    <dbReference type="NCBI Taxonomy" id="595528"/>
    <lineage>
        <taxon>Eukaryota</taxon>
        <taxon>Filasterea</taxon>
        <taxon>Capsaspora</taxon>
    </lineage>
</organism>
<dbReference type="PROSITE" id="PS50088">
    <property type="entry name" value="ANK_REPEAT"/>
    <property type="match status" value="2"/>
</dbReference>
<dbReference type="OMA" id="DINHTDD"/>
<evidence type="ECO:0000313" key="5">
    <source>
        <dbReference type="EMBL" id="KJE95481.1"/>
    </source>
</evidence>
<keyword evidence="2 3" id="KW-0040">ANK repeat</keyword>
<dbReference type="InterPro" id="IPR002110">
    <property type="entry name" value="Ankyrin_rpt"/>
</dbReference>
<dbReference type="OrthoDB" id="9995210at2759"/>
<dbReference type="SUPFAM" id="SSF48403">
    <property type="entry name" value="Ankyrin repeat"/>
    <property type="match status" value="1"/>
</dbReference>
<dbReference type="PhylomeDB" id="A0A0D2UK43"/>
<protein>
    <submittedName>
        <fullName evidence="5">Uncharacterized protein</fullName>
    </submittedName>
</protein>
<feature type="region of interest" description="Disordered" evidence="4">
    <location>
        <begin position="141"/>
        <end position="163"/>
    </location>
</feature>
<dbReference type="Proteomes" id="UP000008743">
    <property type="component" value="Unassembled WGS sequence"/>
</dbReference>
<gene>
    <name evidence="5" type="ORF">CAOG_005930</name>
</gene>
<name>A0A0D2UK43_CAPO3</name>
<dbReference type="Gene3D" id="1.25.40.20">
    <property type="entry name" value="Ankyrin repeat-containing domain"/>
    <property type="match status" value="1"/>
</dbReference>
<dbReference type="Pfam" id="PF12796">
    <property type="entry name" value="Ank_2"/>
    <property type="match status" value="1"/>
</dbReference>
<dbReference type="PANTHER" id="PTHR24173:SF74">
    <property type="entry name" value="ANKYRIN REPEAT DOMAIN-CONTAINING PROTEIN 16"/>
    <property type="match status" value="1"/>
</dbReference>
<feature type="repeat" description="ANK" evidence="3">
    <location>
        <begin position="48"/>
        <end position="71"/>
    </location>
</feature>
<proteinExistence type="predicted"/>